<keyword evidence="3" id="KW-0560">Oxidoreductase</keyword>
<dbReference type="GO" id="GO:0005886">
    <property type="term" value="C:plasma membrane"/>
    <property type="evidence" value="ECO:0007669"/>
    <property type="project" value="TreeGrafter"/>
</dbReference>
<dbReference type="GO" id="GO:0046872">
    <property type="term" value="F:metal ion binding"/>
    <property type="evidence" value="ECO:0007669"/>
    <property type="project" value="UniProtKB-KW"/>
</dbReference>
<feature type="compositionally biased region" description="Low complexity" evidence="6">
    <location>
        <begin position="808"/>
        <end position="823"/>
    </location>
</feature>
<feature type="transmembrane region" description="Helical" evidence="7">
    <location>
        <begin position="74"/>
        <end position="92"/>
    </location>
</feature>
<feature type="region of interest" description="Disordered" evidence="6">
    <location>
        <begin position="747"/>
        <end position="1016"/>
    </location>
</feature>
<dbReference type="InterPro" id="IPR017900">
    <property type="entry name" value="4Fe4S_Fe_S_CS"/>
</dbReference>
<feature type="compositionally biased region" description="Low complexity" evidence="6">
    <location>
        <begin position="831"/>
        <end position="875"/>
    </location>
</feature>
<evidence type="ECO:0000256" key="7">
    <source>
        <dbReference type="SAM" id="Phobius"/>
    </source>
</evidence>
<dbReference type="PANTHER" id="PTHR43255">
    <property type="entry name" value="IRON-SULFUR-BINDING OXIDOREDUCTASE FADF-RELATED-RELATED"/>
    <property type="match status" value="1"/>
</dbReference>
<reference evidence="9 10" key="1">
    <citation type="journal article" date="2019" name="Emerg. Microbes Infect.">
        <title>Comprehensive subspecies identification of 175 nontuberculous mycobacteria species based on 7547 genomic profiles.</title>
        <authorList>
            <person name="Matsumoto Y."/>
            <person name="Kinjo T."/>
            <person name="Motooka D."/>
            <person name="Nabeya D."/>
            <person name="Jung N."/>
            <person name="Uechi K."/>
            <person name="Horii T."/>
            <person name="Iida T."/>
            <person name="Fujita J."/>
            <person name="Nakamura S."/>
        </authorList>
    </citation>
    <scope>NUCLEOTIDE SEQUENCE [LARGE SCALE GENOMIC DNA]</scope>
    <source>
        <strain evidence="9 10">JCM 6377</strain>
    </source>
</reference>
<protein>
    <submittedName>
        <fullName evidence="9">Fe-S oxidoreductase</fullName>
    </submittedName>
</protein>
<feature type="region of interest" description="Disordered" evidence="6">
    <location>
        <begin position="342"/>
        <end position="380"/>
    </location>
</feature>
<feature type="transmembrane region" description="Helical" evidence="7">
    <location>
        <begin position="6"/>
        <end position="24"/>
    </location>
</feature>
<name>A0A7I9W5E6_MYCAG</name>
<evidence type="ECO:0000313" key="10">
    <source>
        <dbReference type="Proteomes" id="UP000465302"/>
    </source>
</evidence>
<keyword evidence="7" id="KW-1133">Transmembrane helix</keyword>
<feature type="compositionally biased region" description="Basic and acidic residues" evidence="6">
    <location>
        <begin position="355"/>
        <end position="376"/>
    </location>
</feature>
<dbReference type="InterPro" id="IPR051460">
    <property type="entry name" value="HdrC_iron-sulfur_subunit"/>
</dbReference>
<dbReference type="PANTHER" id="PTHR43255:SF1">
    <property type="entry name" value="IRON-SULFUR-BINDING OXIDOREDUCTASE FADF-RELATED"/>
    <property type="match status" value="1"/>
</dbReference>
<sequence length="1016" mass="109485">METQTLIRLVVGLGMTALVLVFAAKRVLWLTKLIRSGQKTGDEHGRKDNLGTRIATQIKEVFGQTRLLKWSIPGLAHFFTMWGFFILASVYLEAYGLLFDPDFHIPFIGRWNLLGFLQDFFAVAVLIGIITFAIIRVMREPKKVGRESRFYGSHTGGAWLILFMIFNVIWTYALVRGAAVNTQTLPYGNGAFFSQFMGWVMRPFGHTANEWIETIALLGHIGVMLVFLLIVLHSKHLHIGLAPLNVTFKRLPDALGPLLPVEYKGEPINFEDPPEDAVLGRGKIEDFTWKAYLDFTTCTECGRCQSQCPAWNTGKPLSPKLVIMNLRDHLFAKAPYILGDKETPLENTPEGGVGEELRGEKKSEKHSHDHVPESGFERILGSGPEQARRPLVGTAEEGGVIDPDVLWSCTTCGACVEQCPVDIEHIDHIVDMRRYQVMMESEFPGELAVLFKNLETKGNPWGQNAKDRTNWIDEVDFDVPVFGKDVDSFEGYEYLFWVGCAGAFEDRAKKTTKAVAELLAIAGVKYLVLGEGETCNGDSARRSGNEFLFQQLAAQNVETLNDLFEGVERVDRKIVVTCPHCFNTLGREYPQVGGNYTVLHHTQLLNRLVRDKKLIPVSPVSQDVTYHDPCYLGRHNKEYTAPRELVGASGAKLTEMPRHADRGLCCGAGGARMWMEEHIGKRVNHERVEEALDTGASKIATGCPFCRVMMTDGVDDRAEAMGKEKAEVLDVAQLLLGSLDKSTVTLPEKGTAAKEAAERAEKQAAAAPARAEAAPATAEKTQQAAPAEAKPAAATETKPVTGLGIAGGAKRPGAKKTAAPAAEPAEKPAEKQAAPAKGLGIAAGAKRPGAKKTAAAPAEAKAETSAEAEAPAKPETQVKGLGIAAGARRPGAKKAPAKPSPNEGEATVTQPPNVDPDKALPGAKAETADSDLGVEAKPEPEVKGLGIAPGARRPGTKKAAKPAAKPAAPQPESASDGESSAAAEPSEPSDEGNGDKPQPPVKGLGIAKGARPPGKR</sequence>
<dbReference type="InterPro" id="IPR004017">
    <property type="entry name" value="Cys_rich_dom"/>
</dbReference>
<keyword evidence="1" id="KW-0004">4Fe-4S</keyword>
<evidence type="ECO:0000313" key="9">
    <source>
        <dbReference type="EMBL" id="GFG52921.1"/>
    </source>
</evidence>
<keyword evidence="5" id="KW-0411">Iron-sulfur</keyword>
<feature type="transmembrane region" description="Helical" evidence="7">
    <location>
        <begin position="112"/>
        <end position="135"/>
    </location>
</feature>
<feature type="domain" description="4Fe-4S ferredoxin-type" evidence="8">
    <location>
        <begin position="289"/>
        <end position="319"/>
    </location>
</feature>
<evidence type="ECO:0000256" key="6">
    <source>
        <dbReference type="SAM" id="MobiDB-lite"/>
    </source>
</evidence>
<dbReference type="PROSITE" id="PS51379">
    <property type="entry name" value="4FE4S_FER_2"/>
    <property type="match status" value="2"/>
</dbReference>
<feature type="compositionally biased region" description="Low complexity" evidence="6">
    <location>
        <begin position="961"/>
        <end position="986"/>
    </location>
</feature>
<evidence type="ECO:0000256" key="1">
    <source>
        <dbReference type="ARBA" id="ARBA00022485"/>
    </source>
</evidence>
<dbReference type="Pfam" id="PF13187">
    <property type="entry name" value="Fer4_9"/>
    <property type="match status" value="1"/>
</dbReference>
<dbReference type="EMBL" id="BLKS01000001">
    <property type="protein sequence ID" value="GFG52921.1"/>
    <property type="molecule type" value="Genomic_DNA"/>
</dbReference>
<gene>
    <name evidence="9" type="ORF">MAGR_43620</name>
</gene>
<feature type="domain" description="4Fe-4S ferredoxin-type" evidence="8">
    <location>
        <begin position="397"/>
        <end position="429"/>
    </location>
</feature>
<dbReference type="AlphaFoldDB" id="A0A7I9W5E6"/>
<feature type="compositionally biased region" description="Basic and acidic residues" evidence="6">
    <location>
        <begin position="751"/>
        <end position="762"/>
    </location>
</feature>
<keyword evidence="2" id="KW-0479">Metal-binding</keyword>
<dbReference type="InterPro" id="IPR017896">
    <property type="entry name" value="4Fe4S_Fe-S-bd"/>
</dbReference>
<dbReference type="Proteomes" id="UP000465302">
    <property type="component" value="Unassembled WGS sequence"/>
</dbReference>
<keyword evidence="4" id="KW-0408">Iron</keyword>
<accession>A0A7I9W5E6</accession>
<evidence type="ECO:0000256" key="2">
    <source>
        <dbReference type="ARBA" id="ARBA00022723"/>
    </source>
</evidence>
<evidence type="ECO:0000256" key="5">
    <source>
        <dbReference type="ARBA" id="ARBA00023014"/>
    </source>
</evidence>
<comment type="caution">
    <text evidence="9">The sequence shown here is derived from an EMBL/GenBank/DDBJ whole genome shotgun (WGS) entry which is preliminary data.</text>
</comment>
<dbReference type="RefSeq" id="WP_163700960.1">
    <property type="nucleotide sequence ID" value="NZ_BLKS01000001.1"/>
</dbReference>
<organism evidence="9 10">
    <name type="scientific">Mycolicibacterium agri</name>
    <name type="common">Mycobacterium agri</name>
    <dbReference type="NCBI Taxonomy" id="36811"/>
    <lineage>
        <taxon>Bacteria</taxon>
        <taxon>Bacillati</taxon>
        <taxon>Actinomycetota</taxon>
        <taxon>Actinomycetes</taxon>
        <taxon>Mycobacteriales</taxon>
        <taxon>Mycobacteriaceae</taxon>
        <taxon>Mycolicibacterium</taxon>
    </lineage>
</organism>
<dbReference type="PROSITE" id="PS00198">
    <property type="entry name" value="4FE4S_FER_1"/>
    <property type="match status" value="1"/>
</dbReference>
<dbReference type="Gene3D" id="1.10.1060.10">
    <property type="entry name" value="Alpha-helical ferredoxin"/>
    <property type="match status" value="1"/>
</dbReference>
<keyword evidence="7" id="KW-0472">Membrane</keyword>
<dbReference type="InterPro" id="IPR009051">
    <property type="entry name" value="Helical_ferredxn"/>
</dbReference>
<dbReference type="GO" id="GO:0051539">
    <property type="term" value="F:4 iron, 4 sulfur cluster binding"/>
    <property type="evidence" value="ECO:0007669"/>
    <property type="project" value="UniProtKB-KW"/>
</dbReference>
<dbReference type="GO" id="GO:0016491">
    <property type="term" value="F:oxidoreductase activity"/>
    <property type="evidence" value="ECO:0007669"/>
    <property type="project" value="UniProtKB-KW"/>
</dbReference>
<evidence type="ECO:0000259" key="8">
    <source>
        <dbReference type="PROSITE" id="PS51379"/>
    </source>
</evidence>
<feature type="transmembrane region" description="Helical" evidence="7">
    <location>
        <begin position="211"/>
        <end position="232"/>
    </location>
</feature>
<keyword evidence="7" id="KW-0812">Transmembrane</keyword>
<evidence type="ECO:0000256" key="4">
    <source>
        <dbReference type="ARBA" id="ARBA00023004"/>
    </source>
</evidence>
<feature type="compositionally biased region" description="Low complexity" evidence="6">
    <location>
        <begin position="763"/>
        <end position="799"/>
    </location>
</feature>
<dbReference type="SUPFAM" id="SSF46548">
    <property type="entry name" value="alpha-helical ferredoxin"/>
    <property type="match status" value="1"/>
</dbReference>
<evidence type="ECO:0000256" key="3">
    <source>
        <dbReference type="ARBA" id="ARBA00023002"/>
    </source>
</evidence>
<proteinExistence type="predicted"/>
<dbReference type="Pfam" id="PF02754">
    <property type="entry name" value="CCG"/>
    <property type="match status" value="2"/>
</dbReference>
<feature type="transmembrane region" description="Helical" evidence="7">
    <location>
        <begin position="156"/>
        <end position="175"/>
    </location>
</feature>